<protein>
    <submittedName>
        <fullName evidence="3">Uncharacterized protein</fullName>
    </submittedName>
</protein>
<evidence type="ECO:0000313" key="4">
    <source>
        <dbReference type="Proteomes" id="UP000295497"/>
    </source>
</evidence>
<dbReference type="AlphaFoldDB" id="A0A4P2QME0"/>
<feature type="transmembrane region" description="Helical" evidence="2">
    <location>
        <begin position="187"/>
        <end position="208"/>
    </location>
</feature>
<feature type="transmembrane region" description="Helical" evidence="2">
    <location>
        <begin position="229"/>
        <end position="257"/>
    </location>
</feature>
<accession>A0A4P2QME0</accession>
<proteinExistence type="predicted"/>
<feature type="transmembrane region" description="Helical" evidence="2">
    <location>
        <begin position="269"/>
        <end position="287"/>
    </location>
</feature>
<dbReference type="RefSeq" id="WP_129574830.1">
    <property type="nucleotide sequence ID" value="NZ_CP012672.1"/>
</dbReference>
<dbReference type="EMBL" id="CP012672">
    <property type="protein sequence ID" value="AUX30961.1"/>
    <property type="molecule type" value="Genomic_DNA"/>
</dbReference>
<keyword evidence="2" id="KW-0812">Transmembrane</keyword>
<feature type="transmembrane region" description="Helical" evidence="2">
    <location>
        <begin position="45"/>
        <end position="67"/>
    </location>
</feature>
<gene>
    <name evidence="3" type="ORF">SOCE836_030760</name>
</gene>
<evidence type="ECO:0000313" key="3">
    <source>
        <dbReference type="EMBL" id="AUX30961.1"/>
    </source>
</evidence>
<organism evidence="3 4">
    <name type="scientific">Sorangium cellulosum</name>
    <name type="common">Polyangium cellulosum</name>
    <dbReference type="NCBI Taxonomy" id="56"/>
    <lineage>
        <taxon>Bacteria</taxon>
        <taxon>Pseudomonadati</taxon>
        <taxon>Myxococcota</taxon>
        <taxon>Polyangia</taxon>
        <taxon>Polyangiales</taxon>
        <taxon>Polyangiaceae</taxon>
        <taxon>Sorangium</taxon>
    </lineage>
</organism>
<keyword evidence="2" id="KW-0472">Membrane</keyword>
<reference evidence="3 4" key="1">
    <citation type="submission" date="2015-09" db="EMBL/GenBank/DDBJ databases">
        <title>Sorangium comparison.</title>
        <authorList>
            <person name="Zaburannyi N."/>
            <person name="Bunk B."/>
            <person name="Overmann J."/>
            <person name="Mueller R."/>
        </authorList>
    </citation>
    <scope>NUCLEOTIDE SEQUENCE [LARGE SCALE GENOMIC DNA]</scope>
    <source>
        <strain evidence="3 4">So ce836</strain>
    </source>
</reference>
<feature type="region of interest" description="Disordered" evidence="1">
    <location>
        <begin position="1"/>
        <end position="32"/>
    </location>
</feature>
<sequence>MSEPAEEGATVPGGAAAAGADPPPARPAARRPAAHERLGAVGLYFGYRALASLVVAAPLSVFAAQVVGDHPRGDAILFDPGGLMLSELARLGARAAGAFAAQLGGGALLAAALGLVPLALLLAALSQPGPLSAQAVGGRAARALGPLALLWGVALAAQVTAAALVLLPGTKLCAALFSVPRSRDLAAGAVAAVALAHVAAIGLLHDLARAALVAEQRGFYTAVARGLDALRAAPLAAAWACASRGALAVVALAGGAWGVHLAGAGTGPRVAAAFAAQLAALAAAAYLRASWLAAALRLVDRSAPAQELAPSSAAEAEDPEG</sequence>
<evidence type="ECO:0000256" key="1">
    <source>
        <dbReference type="SAM" id="MobiDB-lite"/>
    </source>
</evidence>
<feature type="transmembrane region" description="Helical" evidence="2">
    <location>
        <begin position="107"/>
        <end position="126"/>
    </location>
</feature>
<evidence type="ECO:0000256" key="2">
    <source>
        <dbReference type="SAM" id="Phobius"/>
    </source>
</evidence>
<feature type="transmembrane region" description="Helical" evidence="2">
    <location>
        <begin position="147"/>
        <end position="167"/>
    </location>
</feature>
<feature type="compositionally biased region" description="Low complexity" evidence="1">
    <location>
        <begin position="7"/>
        <end position="20"/>
    </location>
</feature>
<name>A0A4P2QME0_SORCE</name>
<keyword evidence="2" id="KW-1133">Transmembrane helix</keyword>
<dbReference type="Proteomes" id="UP000295497">
    <property type="component" value="Chromosome"/>
</dbReference>